<dbReference type="Gene3D" id="2.60.40.4070">
    <property type="match status" value="1"/>
</dbReference>
<evidence type="ECO:0000256" key="3">
    <source>
        <dbReference type="ARBA" id="ARBA00022795"/>
    </source>
</evidence>
<evidence type="ECO:0000256" key="4">
    <source>
        <dbReference type="ARBA" id="ARBA00024746"/>
    </source>
</evidence>
<evidence type="ECO:0000313" key="9">
    <source>
        <dbReference type="Proteomes" id="UP000826462"/>
    </source>
</evidence>
<sequence>MGPNAGTSASDLQQTFLKLLVTQLQNQDPTAPMDSSQMTSQLAQIDTVSGIAQLNQSLGSLSAQLSASEAGQASSLIGRNALIPGNTFTVAALPNSDGSASDTVGASPFGIKLSAPATDLQLQVTNAQGVVVRTIDLGQQPAGVIPVPSWTPVDNNGNPLPAGNYTFQVADAGGAATGKNAPVTLTGITIISVVQQADGTPGLTLSNGQTIPLNGGASAFL</sequence>
<dbReference type="Pfam" id="PF03963">
    <property type="entry name" value="FlgD"/>
    <property type="match status" value="1"/>
</dbReference>
<organism evidence="8 9">
    <name type="scientific">Paraburkholderia edwinii</name>
    <dbReference type="NCBI Taxonomy" id="2861782"/>
    <lineage>
        <taxon>Bacteria</taxon>
        <taxon>Pseudomonadati</taxon>
        <taxon>Pseudomonadota</taxon>
        <taxon>Betaproteobacteria</taxon>
        <taxon>Burkholderiales</taxon>
        <taxon>Burkholderiaceae</taxon>
        <taxon>Paraburkholderia</taxon>
    </lineage>
</organism>
<dbReference type="InterPro" id="IPR025965">
    <property type="entry name" value="FlgD/Vpr_Ig-like"/>
</dbReference>
<proteinExistence type="inferred from homology"/>
<evidence type="ECO:0000259" key="6">
    <source>
        <dbReference type="Pfam" id="PF13860"/>
    </source>
</evidence>
<comment type="function">
    <text evidence="4 5">Required for flagellar hook formation. May act as a scaffolding protein.</text>
</comment>
<dbReference type="InterPro" id="IPR025963">
    <property type="entry name" value="FLgD_Tudor"/>
</dbReference>
<protein>
    <recommendedName>
        <fullName evidence="2 5">Basal-body rod modification protein FlgD</fullName>
    </recommendedName>
</protein>
<dbReference type="InterPro" id="IPR005648">
    <property type="entry name" value="FlgD"/>
</dbReference>
<dbReference type="Gene3D" id="2.30.30.910">
    <property type="match status" value="1"/>
</dbReference>
<keyword evidence="3 5" id="KW-1005">Bacterial flagellum biogenesis</keyword>
<evidence type="ECO:0000256" key="5">
    <source>
        <dbReference type="RuleBase" id="RU362076"/>
    </source>
</evidence>
<name>A0ABX8UP40_9BURK</name>
<evidence type="ECO:0000256" key="2">
    <source>
        <dbReference type="ARBA" id="ARBA00016013"/>
    </source>
</evidence>
<gene>
    <name evidence="8" type="ORF">KZJ38_02115</name>
</gene>
<dbReference type="Pfam" id="PF13861">
    <property type="entry name" value="FLgD_tudor"/>
    <property type="match status" value="1"/>
</dbReference>
<keyword evidence="8" id="KW-0966">Cell projection</keyword>
<dbReference type="RefSeq" id="WP_219800073.1">
    <property type="nucleotide sequence ID" value="NZ_CP080095.1"/>
</dbReference>
<evidence type="ECO:0000256" key="1">
    <source>
        <dbReference type="ARBA" id="ARBA00010577"/>
    </source>
</evidence>
<feature type="domain" description="FlgD Tudor-like" evidence="7">
    <location>
        <begin position="69"/>
        <end position="214"/>
    </location>
</feature>
<evidence type="ECO:0000259" key="7">
    <source>
        <dbReference type="Pfam" id="PF13861"/>
    </source>
</evidence>
<dbReference type="EMBL" id="CP080095">
    <property type="protein sequence ID" value="QYD70769.1"/>
    <property type="molecule type" value="Genomic_DNA"/>
</dbReference>
<accession>A0ABX8UP40</accession>
<dbReference type="Pfam" id="PF13860">
    <property type="entry name" value="FlgD_ig"/>
    <property type="match status" value="1"/>
</dbReference>
<dbReference type="Proteomes" id="UP000826462">
    <property type="component" value="Chromosome 1"/>
</dbReference>
<comment type="similarity">
    <text evidence="1 5">Belongs to the FlgD family.</text>
</comment>
<evidence type="ECO:0000313" key="8">
    <source>
        <dbReference type="EMBL" id="QYD70769.1"/>
    </source>
</evidence>
<keyword evidence="8" id="KW-0969">Cilium</keyword>
<reference evidence="8 9" key="1">
    <citation type="submission" date="2021-07" db="EMBL/GenBank/DDBJ databases">
        <title>Paraburkholderia edwinii protects Aspergillus sp. from phenazines by acting as a toxin sponge.</title>
        <authorList>
            <person name="Dahlstrom K.M."/>
            <person name="Newman D.K."/>
        </authorList>
    </citation>
    <scope>NUCLEOTIDE SEQUENCE [LARGE SCALE GENOMIC DNA]</scope>
    <source>
        <strain evidence="8 9">Pe01</strain>
    </source>
</reference>
<feature type="domain" description="FlgD/Vpr Ig-like" evidence="6">
    <location>
        <begin position="103"/>
        <end position="172"/>
    </location>
</feature>
<keyword evidence="9" id="KW-1185">Reference proteome</keyword>
<keyword evidence="8" id="KW-0282">Flagellum</keyword>